<keyword evidence="2" id="KW-0472">Membrane</keyword>
<keyword evidence="2" id="KW-0812">Transmembrane</keyword>
<dbReference type="RefSeq" id="WP_345303032.1">
    <property type="nucleotide sequence ID" value="NZ_BAABJE010000009.1"/>
</dbReference>
<keyword evidence="2" id="KW-1133">Transmembrane helix</keyword>
<dbReference type="PANTHER" id="PTHR30386:SF28">
    <property type="entry name" value="EXPORTED PROTEIN"/>
    <property type="match status" value="1"/>
</dbReference>
<sequence>MTDNLFRPEVSQARGDAWLGTTRLPSTRIAWPMTLLALALIACVAALLIFGQHVRKVRVQGLLVPSQGLLAAVAPNTGVVTAVKIAEGDTVDARQPLIEIASSVEGARWSAGEAGATVAGQLERQRGLIEADMDVLAATQARDTGALRDRLVALRGEIAATERTLQLRERQATQARELLERIRPLQRERIVSDVQIAQYEAAATEARAAAEDARQARSQAQRRLDDAETALSAIQSSSTLRRNDLERRLADLSQVAARNAADGGALVRAPRRGIVSGLAVEAGQSVARGQRLLSLIPEGSVLHAELWAPSDAIGELGPGTRVALRYRAFPFRRYGVQSGHVVSVSRSALSPEEIRSRNGLKTDAPAYRVLVALDPQVDRSNGRALPLRASMTLDADLLLEKRRLYEYVFFPGGNTGERGGSGT</sequence>
<keyword evidence="1" id="KW-0175">Coiled coil</keyword>
<dbReference type="PRINTS" id="PR01490">
    <property type="entry name" value="RTXTOXIND"/>
</dbReference>
<accession>A0ABP9BCG2</accession>
<evidence type="ECO:0000256" key="2">
    <source>
        <dbReference type="SAM" id="Phobius"/>
    </source>
</evidence>
<feature type="coiled-coil region" evidence="1">
    <location>
        <begin position="196"/>
        <end position="237"/>
    </location>
</feature>
<feature type="transmembrane region" description="Helical" evidence="2">
    <location>
        <begin position="29"/>
        <end position="50"/>
    </location>
</feature>
<dbReference type="InterPro" id="IPR050739">
    <property type="entry name" value="MFP"/>
</dbReference>
<gene>
    <name evidence="3" type="ORF">GCM10023307_18440</name>
</gene>
<evidence type="ECO:0000313" key="4">
    <source>
        <dbReference type="Proteomes" id="UP001499959"/>
    </source>
</evidence>
<reference evidence="4" key="1">
    <citation type="journal article" date="2019" name="Int. J. Syst. Evol. Microbiol.">
        <title>The Global Catalogue of Microorganisms (GCM) 10K type strain sequencing project: providing services to taxonomists for standard genome sequencing and annotation.</title>
        <authorList>
            <consortium name="The Broad Institute Genomics Platform"/>
            <consortium name="The Broad Institute Genome Sequencing Center for Infectious Disease"/>
            <person name="Wu L."/>
            <person name="Ma J."/>
        </authorList>
    </citation>
    <scope>NUCLEOTIDE SEQUENCE [LARGE SCALE GENOMIC DNA]</scope>
    <source>
        <strain evidence="4">JCM 18204</strain>
    </source>
</reference>
<proteinExistence type="predicted"/>
<name>A0ABP9BCG2_9GAMM</name>
<organism evidence="3 4">
    <name type="scientific">Lysobacter hankyongensis</name>
    <dbReference type="NCBI Taxonomy" id="1176535"/>
    <lineage>
        <taxon>Bacteria</taxon>
        <taxon>Pseudomonadati</taxon>
        <taxon>Pseudomonadota</taxon>
        <taxon>Gammaproteobacteria</taxon>
        <taxon>Lysobacterales</taxon>
        <taxon>Lysobacteraceae</taxon>
        <taxon>Lysobacter</taxon>
    </lineage>
</organism>
<dbReference type="Gene3D" id="2.40.50.100">
    <property type="match status" value="1"/>
</dbReference>
<evidence type="ECO:0000256" key="1">
    <source>
        <dbReference type="SAM" id="Coils"/>
    </source>
</evidence>
<dbReference type="PANTHER" id="PTHR30386">
    <property type="entry name" value="MEMBRANE FUSION SUBUNIT OF EMRAB-TOLC MULTIDRUG EFFLUX PUMP"/>
    <property type="match status" value="1"/>
</dbReference>
<protein>
    <submittedName>
        <fullName evidence="3">HlyD family efflux transporter periplasmic adaptor subunit</fullName>
    </submittedName>
</protein>
<comment type="caution">
    <text evidence="3">The sequence shown here is derived from an EMBL/GenBank/DDBJ whole genome shotgun (WGS) entry which is preliminary data.</text>
</comment>
<evidence type="ECO:0000313" key="3">
    <source>
        <dbReference type="EMBL" id="GAA4793314.1"/>
    </source>
</evidence>
<keyword evidence="4" id="KW-1185">Reference proteome</keyword>
<dbReference type="Proteomes" id="UP001499959">
    <property type="component" value="Unassembled WGS sequence"/>
</dbReference>
<dbReference type="EMBL" id="BAABJE010000009">
    <property type="protein sequence ID" value="GAA4793314.1"/>
    <property type="molecule type" value="Genomic_DNA"/>
</dbReference>